<protein>
    <submittedName>
        <fullName evidence="1">Uncharacterized protein</fullName>
    </submittedName>
</protein>
<dbReference type="RefSeq" id="XP_060352735.1">
    <property type="nucleotide sequence ID" value="XM_060488529.1"/>
</dbReference>
<organism evidence="1 2">
    <name type="scientific">Colletotrichum paranaense</name>
    <dbReference type="NCBI Taxonomy" id="1914294"/>
    <lineage>
        <taxon>Eukaryota</taxon>
        <taxon>Fungi</taxon>
        <taxon>Dikarya</taxon>
        <taxon>Ascomycota</taxon>
        <taxon>Pezizomycotina</taxon>
        <taxon>Sordariomycetes</taxon>
        <taxon>Hypocreomycetidae</taxon>
        <taxon>Glomerellales</taxon>
        <taxon>Glomerellaceae</taxon>
        <taxon>Colletotrichum</taxon>
        <taxon>Colletotrichum acutatum species complex</taxon>
    </lineage>
</organism>
<reference evidence="1 2" key="1">
    <citation type="submission" date="2016-10" db="EMBL/GenBank/DDBJ databases">
        <title>The genome sequence of Colletotrichum fioriniae PJ7.</title>
        <authorList>
            <person name="Baroncelli R."/>
        </authorList>
    </citation>
    <scope>NUCLEOTIDE SEQUENCE [LARGE SCALE GENOMIC DNA]</scope>
    <source>
        <strain evidence="1 2">IMI 384185</strain>
    </source>
</reference>
<gene>
    <name evidence="1" type="ORF">CPAR01_04248</name>
</gene>
<dbReference type="GeneID" id="85372428"/>
<evidence type="ECO:0000313" key="2">
    <source>
        <dbReference type="Proteomes" id="UP001241169"/>
    </source>
</evidence>
<comment type="caution">
    <text evidence="1">The sequence shown here is derived from an EMBL/GenBank/DDBJ whole genome shotgun (WGS) entry which is preliminary data.</text>
</comment>
<name>A0ABQ9SVR8_9PEZI</name>
<proteinExistence type="predicted"/>
<feature type="non-terminal residue" evidence="1">
    <location>
        <position position="1"/>
    </location>
</feature>
<dbReference type="EMBL" id="MOPA01000003">
    <property type="protein sequence ID" value="KAK1543615.1"/>
    <property type="molecule type" value="Genomic_DNA"/>
</dbReference>
<sequence length="137" mass="14543">ISVEAQNTETEGCAEAKECDLQCVLRRTDCSRGNWFGDEETGIRLGQWCGGEAVGHTGCCSSASGRQYGVPVEDSLPTLLLLLQYLVAAVTTPVDVERGTPANPRRWVGRGFQGSLSPPTPPSPGTCGCHYLLESSA</sequence>
<keyword evidence="2" id="KW-1185">Reference proteome</keyword>
<accession>A0ABQ9SVR8</accession>
<evidence type="ECO:0000313" key="1">
    <source>
        <dbReference type="EMBL" id="KAK1543615.1"/>
    </source>
</evidence>
<dbReference type="Proteomes" id="UP001241169">
    <property type="component" value="Unassembled WGS sequence"/>
</dbReference>